<evidence type="ECO:0000256" key="2">
    <source>
        <dbReference type="ARBA" id="ARBA00022840"/>
    </source>
</evidence>
<dbReference type="InterPro" id="IPR014217">
    <property type="entry name" value="Spore_III_AA"/>
</dbReference>
<comment type="caution">
    <text evidence="4">The sequence shown here is derived from an EMBL/GenBank/DDBJ whole genome shotgun (WGS) entry which is preliminary data.</text>
</comment>
<dbReference type="PANTHER" id="PTHR20953:SF3">
    <property type="entry name" value="P-LOOP CONTAINING NUCLEOSIDE TRIPHOSPHATE HYDROLASES SUPERFAMILY PROTEIN"/>
    <property type="match status" value="1"/>
</dbReference>
<keyword evidence="1" id="KW-0547">Nucleotide-binding</keyword>
<organism evidence="4 5">
    <name type="scientific">Rossellomorea oryzaecorticis</name>
    <dbReference type="NCBI Taxonomy" id="1396505"/>
    <lineage>
        <taxon>Bacteria</taxon>
        <taxon>Bacillati</taxon>
        <taxon>Bacillota</taxon>
        <taxon>Bacilli</taxon>
        <taxon>Bacillales</taxon>
        <taxon>Bacillaceae</taxon>
        <taxon>Rossellomorea</taxon>
    </lineage>
</organism>
<keyword evidence="2" id="KW-0067">ATP-binding</keyword>
<feature type="domain" description="AAA+ ATPase" evidence="3">
    <location>
        <begin position="135"/>
        <end position="275"/>
    </location>
</feature>
<keyword evidence="5" id="KW-1185">Reference proteome</keyword>
<dbReference type="PANTHER" id="PTHR20953">
    <property type="entry name" value="KINASE-RELATED"/>
    <property type="match status" value="1"/>
</dbReference>
<dbReference type="CDD" id="cd00009">
    <property type="entry name" value="AAA"/>
    <property type="match status" value="1"/>
</dbReference>
<dbReference type="Proteomes" id="UP001389717">
    <property type="component" value="Unassembled WGS sequence"/>
</dbReference>
<dbReference type="NCBIfam" id="TIGR02858">
    <property type="entry name" value="spore_III_AA"/>
    <property type="match status" value="1"/>
</dbReference>
<dbReference type="RefSeq" id="WP_341985606.1">
    <property type="nucleotide sequence ID" value="NZ_JBBYAF010000042.1"/>
</dbReference>
<sequence length="307" mass="33999">MQEVLALLPSTISERILSLPQEILDTTEEIRVRTNRVLEVTARGKPCFLPYTVTPEDSEQLINKLSHHSFYTLEEELKRGYITIDGGHRVGLAGKVILEAGAVKGIRHLSSFNIRIARQKIGIAQPLLPFVYSGTWKHTMIIGSPQTGKTTLLRDLARIISTGDPVKNIPPYKVGIVDERSEIAGCVNGVPQLLFGPRVDVLDACPKAEGMMMLIRSMSPDVLIIDEIGRVEDGQAIQEAVNAGITLMMTTHGASLEEVRKRPVIRDIIELQSIERFIELNRGKEPGQVSEVWNEHGESLLNKVSVT</sequence>
<gene>
    <name evidence="4" type="primary">spoIIIAA</name>
    <name evidence="4" type="ORF">AAEO50_17535</name>
</gene>
<dbReference type="SUPFAM" id="SSF52540">
    <property type="entry name" value="P-loop containing nucleoside triphosphate hydrolases"/>
    <property type="match status" value="1"/>
</dbReference>
<protein>
    <submittedName>
        <fullName evidence="4">Stage III sporulation protein AA</fullName>
    </submittedName>
</protein>
<evidence type="ECO:0000313" key="5">
    <source>
        <dbReference type="Proteomes" id="UP001389717"/>
    </source>
</evidence>
<dbReference type="Pfam" id="PF19568">
    <property type="entry name" value="Spore_III_AA"/>
    <property type="match status" value="1"/>
</dbReference>
<evidence type="ECO:0000259" key="3">
    <source>
        <dbReference type="SMART" id="SM00382"/>
    </source>
</evidence>
<dbReference type="EMBL" id="JBBYAF010000042">
    <property type="protein sequence ID" value="MEL3974089.1"/>
    <property type="molecule type" value="Genomic_DNA"/>
</dbReference>
<evidence type="ECO:0000256" key="1">
    <source>
        <dbReference type="ARBA" id="ARBA00022741"/>
    </source>
</evidence>
<dbReference type="InterPro" id="IPR027417">
    <property type="entry name" value="P-loop_NTPase"/>
</dbReference>
<dbReference type="Gene3D" id="3.40.50.300">
    <property type="entry name" value="P-loop containing nucleotide triphosphate hydrolases"/>
    <property type="match status" value="1"/>
</dbReference>
<reference evidence="4 5" key="1">
    <citation type="submission" date="2024-04" db="EMBL/GenBank/DDBJ databases">
        <title>Bacillus oryzaecorticis sp. nov., a moderately halophilic bacterium isolated from rice husks.</title>
        <authorList>
            <person name="Zhu H.-S."/>
        </authorList>
    </citation>
    <scope>NUCLEOTIDE SEQUENCE [LARGE SCALE GENOMIC DNA]</scope>
    <source>
        <strain evidence="4 5">ZC255</strain>
    </source>
</reference>
<dbReference type="InterPro" id="IPR003593">
    <property type="entry name" value="AAA+_ATPase"/>
</dbReference>
<evidence type="ECO:0000313" key="4">
    <source>
        <dbReference type="EMBL" id="MEL3974089.1"/>
    </source>
</evidence>
<proteinExistence type="predicted"/>
<name>A0ABU9KFW8_9BACI</name>
<dbReference type="SMART" id="SM00382">
    <property type="entry name" value="AAA"/>
    <property type="match status" value="1"/>
</dbReference>
<dbReference type="InterPro" id="IPR045735">
    <property type="entry name" value="Spore_III_AA_AAA+_ATPase"/>
</dbReference>
<accession>A0ABU9KFW8</accession>